<keyword evidence="3" id="KW-1185">Reference proteome</keyword>
<sequence length="185" mass="18792">MNKQIRALALSVATVAAVTLAPVAQATVIDISSAPSAITLAPNGSAHFGDKFKANLKNDTFADQFTFTTAGTTKLDLILTSTSTSALNGLNITGFSLYKANGALAMAGTQVLSGATDKWTLGDASLAAGSYYVKVSGNMVSNGGGAFAGNGTISAVPEPEGLAMLFVGLGLIGLVKQRRQSTRFA</sequence>
<dbReference type="Gene3D" id="2.60.120.380">
    <property type="match status" value="1"/>
</dbReference>
<feature type="signal peptide" evidence="1">
    <location>
        <begin position="1"/>
        <end position="26"/>
    </location>
</feature>
<proteinExistence type="predicted"/>
<dbReference type="NCBIfam" id="NF038126">
    <property type="entry name" value="PEP_CTERM_FxDxF"/>
    <property type="match status" value="1"/>
</dbReference>
<accession>A0A7W2EKZ7</accession>
<dbReference type="RefSeq" id="WP_182220011.1">
    <property type="nucleotide sequence ID" value="NZ_JACEZS010000021.1"/>
</dbReference>
<dbReference type="Proteomes" id="UP000566711">
    <property type="component" value="Unassembled WGS sequence"/>
</dbReference>
<name>A0A7W2EKZ7_9BURK</name>
<dbReference type="AlphaFoldDB" id="A0A7W2EKZ7"/>
<organism evidence="2 3">
    <name type="scientific">Rugamonas fusca</name>
    <dbReference type="NCBI Taxonomy" id="2758568"/>
    <lineage>
        <taxon>Bacteria</taxon>
        <taxon>Pseudomonadati</taxon>
        <taxon>Pseudomonadota</taxon>
        <taxon>Betaproteobacteria</taxon>
        <taxon>Burkholderiales</taxon>
        <taxon>Oxalobacteraceae</taxon>
        <taxon>Telluria group</taxon>
        <taxon>Rugamonas</taxon>
    </lineage>
</organism>
<gene>
    <name evidence="2" type="ORF">H3H36_20865</name>
</gene>
<reference evidence="2 3" key="1">
    <citation type="submission" date="2020-07" db="EMBL/GenBank/DDBJ databases">
        <title>Novel species isolated from subtropical streams in China.</title>
        <authorList>
            <person name="Lu H."/>
        </authorList>
    </citation>
    <scope>NUCLEOTIDE SEQUENCE [LARGE SCALE GENOMIC DNA]</scope>
    <source>
        <strain evidence="2 3">FT3S</strain>
    </source>
</reference>
<feature type="chain" id="PRO_5030870873" evidence="1">
    <location>
        <begin position="27"/>
        <end position="185"/>
    </location>
</feature>
<evidence type="ECO:0000313" key="2">
    <source>
        <dbReference type="EMBL" id="MBA5607811.1"/>
    </source>
</evidence>
<dbReference type="InterPro" id="IPR013424">
    <property type="entry name" value="Ice-binding_C"/>
</dbReference>
<evidence type="ECO:0000313" key="3">
    <source>
        <dbReference type="Proteomes" id="UP000566711"/>
    </source>
</evidence>
<dbReference type="NCBIfam" id="TIGR02595">
    <property type="entry name" value="PEP_CTERM"/>
    <property type="match status" value="1"/>
</dbReference>
<comment type="caution">
    <text evidence="2">The sequence shown here is derived from an EMBL/GenBank/DDBJ whole genome shotgun (WGS) entry which is preliminary data.</text>
</comment>
<protein>
    <submittedName>
        <fullName evidence="2">FxDxF family PEP-CTERM protein</fullName>
    </submittedName>
</protein>
<keyword evidence="1" id="KW-0732">Signal</keyword>
<evidence type="ECO:0000256" key="1">
    <source>
        <dbReference type="SAM" id="SignalP"/>
    </source>
</evidence>
<dbReference type="EMBL" id="JACEZS010000021">
    <property type="protein sequence ID" value="MBA5607811.1"/>
    <property type="molecule type" value="Genomic_DNA"/>
</dbReference>